<dbReference type="EMBL" id="VLTM01000064">
    <property type="protein sequence ID" value="KAA0158635.1"/>
    <property type="molecule type" value="Genomic_DNA"/>
</dbReference>
<dbReference type="AlphaFoldDB" id="A0A5A8D0B4"/>
<comment type="caution">
    <text evidence="2">The sequence shown here is derived from an EMBL/GenBank/DDBJ whole genome shotgun (WGS) entry which is preliminary data.</text>
</comment>
<evidence type="ECO:0000313" key="3">
    <source>
        <dbReference type="Proteomes" id="UP000325113"/>
    </source>
</evidence>
<dbReference type="Proteomes" id="UP000325113">
    <property type="component" value="Unassembled WGS sequence"/>
</dbReference>
<proteinExistence type="predicted"/>
<evidence type="ECO:0000313" key="2">
    <source>
        <dbReference type="EMBL" id="KAA0158635.1"/>
    </source>
</evidence>
<organism evidence="2 3">
    <name type="scientific">Cafeteria roenbergensis</name>
    <name type="common">Marine flagellate</name>
    <dbReference type="NCBI Taxonomy" id="33653"/>
    <lineage>
        <taxon>Eukaryota</taxon>
        <taxon>Sar</taxon>
        <taxon>Stramenopiles</taxon>
        <taxon>Bigyra</taxon>
        <taxon>Opalozoa</taxon>
        <taxon>Bicosoecida</taxon>
        <taxon>Cafeteriaceae</taxon>
        <taxon>Cafeteria</taxon>
    </lineage>
</organism>
<feature type="compositionally biased region" description="Polar residues" evidence="1">
    <location>
        <begin position="177"/>
        <end position="190"/>
    </location>
</feature>
<gene>
    <name evidence="2" type="ORF">FNF31_05282</name>
</gene>
<accession>A0A5A8D0B4</accession>
<evidence type="ECO:0000256" key="1">
    <source>
        <dbReference type="SAM" id="MobiDB-lite"/>
    </source>
</evidence>
<sequence>MPLVLQSALAADDAASIKRDLMEHLKAVNEELAVDELVEYLVVRLQNSRDMDMVQQAIGNFIDDEAHAKSVYDWMRARGSAPPEPALQEDGDQGDAAPVDRYQNGIYTGLEDLAAAPAVVTTWRGGRGGYRGGFRGGSRGGFRGGYRGRGGFRGRGRGGYRGGRGRGGGGFSGGAEWNSQALSDSLAGTP</sequence>
<evidence type="ECO:0008006" key="4">
    <source>
        <dbReference type="Google" id="ProtNLM"/>
    </source>
</evidence>
<protein>
    <recommendedName>
        <fullName evidence="4">PWI domain-containing protein</fullName>
    </recommendedName>
</protein>
<name>A0A5A8D0B4_CAFRO</name>
<feature type="compositionally biased region" description="Gly residues" evidence="1">
    <location>
        <begin position="159"/>
        <end position="173"/>
    </location>
</feature>
<reference evidence="2 3" key="1">
    <citation type="submission" date="2019-07" db="EMBL/GenBank/DDBJ databases">
        <title>Genomes of Cafeteria roenbergensis.</title>
        <authorList>
            <person name="Fischer M.G."/>
            <person name="Hackl T."/>
            <person name="Roman M."/>
        </authorList>
    </citation>
    <scope>NUCLEOTIDE SEQUENCE [LARGE SCALE GENOMIC DNA]</scope>
    <source>
        <strain evidence="2 3">Cflag</strain>
    </source>
</reference>
<feature type="region of interest" description="Disordered" evidence="1">
    <location>
        <begin position="145"/>
        <end position="190"/>
    </location>
</feature>